<reference evidence="1" key="1">
    <citation type="journal article" date="2015" name="Nature">
        <title>Complex archaea that bridge the gap between prokaryotes and eukaryotes.</title>
        <authorList>
            <person name="Spang A."/>
            <person name="Saw J.H."/>
            <person name="Jorgensen S.L."/>
            <person name="Zaremba-Niedzwiedzka K."/>
            <person name="Martijn J."/>
            <person name="Lind A.E."/>
            <person name="van Eijk R."/>
            <person name="Schleper C."/>
            <person name="Guy L."/>
            <person name="Ettema T.J."/>
        </authorList>
    </citation>
    <scope>NUCLEOTIDE SEQUENCE</scope>
</reference>
<dbReference type="AlphaFoldDB" id="A0A0F9T1M8"/>
<gene>
    <name evidence="1" type="ORF">LCGC14_0383590</name>
</gene>
<proteinExistence type="predicted"/>
<accession>A0A0F9T1M8</accession>
<evidence type="ECO:0000313" key="1">
    <source>
        <dbReference type="EMBL" id="KKN75200.1"/>
    </source>
</evidence>
<name>A0A0F9T1M8_9ZZZZ</name>
<comment type="caution">
    <text evidence="1">The sequence shown here is derived from an EMBL/GenBank/DDBJ whole genome shotgun (WGS) entry which is preliminary data.</text>
</comment>
<sequence length="64" mass="7679">MGMIYQFRCPMHGLFEVEQPMHQTHEALCSICQSPTWRVYSPLAHYWSNPKPLYHKDGSYEEKY</sequence>
<protein>
    <submittedName>
        <fullName evidence="1">Uncharacterized protein</fullName>
    </submittedName>
</protein>
<dbReference type="EMBL" id="LAZR01000314">
    <property type="protein sequence ID" value="KKN75200.1"/>
    <property type="molecule type" value="Genomic_DNA"/>
</dbReference>
<organism evidence="1">
    <name type="scientific">marine sediment metagenome</name>
    <dbReference type="NCBI Taxonomy" id="412755"/>
    <lineage>
        <taxon>unclassified sequences</taxon>
        <taxon>metagenomes</taxon>
        <taxon>ecological metagenomes</taxon>
    </lineage>
</organism>